<dbReference type="InParanoid" id="A0A1X7TIA3"/>
<dbReference type="EnsemblMetazoa" id="Aqu2.1.14214_001">
    <property type="protein sequence ID" value="Aqu2.1.14214_001"/>
    <property type="gene ID" value="Aqu2.1.14214"/>
</dbReference>
<dbReference type="EnsemblMetazoa" id="XM_020003990.1">
    <property type="protein sequence ID" value="XP_019859549.1"/>
    <property type="gene ID" value="LOC109587764"/>
</dbReference>
<protein>
    <submittedName>
        <fullName evidence="2">Uncharacterized protein</fullName>
    </submittedName>
</protein>
<keyword evidence="1" id="KW-0472">Membrane</keyword>
<sequence>MSAVHPKQAKNAPMMVQPVPIQMVPSMAPYQPGMMQYAMAPPVVHLQSEFVPNDYFIPTLVIAIVCPIMSFSTIFFTVAAIICSILSWMHRAKGVQYYLQAKRFGQAALILDIIALLWLFAWGFFVLSYLSYIVYISPFFS</sequence>
<dbReference type="Proteomes" id="UP000007879">
    <property type="component" value="Unassembled WGS sequence"/>
</dbReference>
<keyword evidence="1" id="KW-1133">Transmembrane helix</keyword>
<reference evidence="2" key="2">
    <citation type="submission" date="2017-05" db="UniProtKB">
        <authorList>
            <consortium name="EnsemblMetazoa"/>
        </authorList>
    </citation>
    <scope>IDENTIFICATION</scope>
</reference>
<evidence type="ECO:0000256" key="1">
    <source>
        <dbReference type="SAM" id="Phobius"/>
    </source>
</evidence>
<name>A0A1X7TIA3_AMPQE</name>
<feature type="transmembrane region" description="Helical" evidence="1">
    <location>
        <begin position="55"/>
        <end position="88"/>
    </location>
</feature>
<organism evidence="2">
    <name type="scientific">Amphimedon queenslandica</name>
    <name type="common">Sponge</name>
    <dbReference type="NCBI Taxonomy" id="400682"/>
    <lineage>
        <taxon>Eukaryota</taxon>
        <taxon>Metazoa</taxon>
        <taxon>Porifera</taxon>
        <taxon>Demospongiae</taxon>
        <taxon>Heteroscleromorpha</taxon>
        <taxon>Haplosclerida</taxon>
        <taxon>Niphatidae</taxon>
        <taxon>Amphimedon</taxon>
    </lineage>
</organism>
<proteinExistence type="predicted"/>
<evidence type="ECO:0000313" key="2">
    <source>
        <dbReference type="EnsemblMetazoa" id="Aqu2.1.14214_001"/>
    </source>
</evidence>
<feature type="transmembrane region" description="Helical" evidence="1">
    <location>
        <begin position="109"/>
        <end position="135"/>
    </location>
</feature>
<accession>A0A1X7TIA3</accession>
<dbReference type="AlphaFoldDB" id="A0A1X7TIA3"/>
<keyword evidence="3" id="KW-1185">Reference proteome</keyword>
<keyword evidence="1" id="KW-0812">Transmembrane</keyword>
<evidence type="ECO:0000313" key="3">
    <source>
        <dbReference type="Proteomes" id="UP000007879"/>
    </source>
</evidence>
<reference evidence="3" key="1">
    <citation type="journal article" date="2010" name="Nature">
        <title>The Amphimedon queenslandica genome and the evolution of animal complexity.</title>
        <authorList>
            <person name="Srivastava M."/>
            <person name="Simakov O."/>
            <person name="Chapman J."/>
            <person name="Fahey B."/>
            <person name="Gauthier M.E."/>
            <person name="Mitros T."/>
            <person name="Richards G.S."/>
            <person name="Conaco C."/>
            <person name="Dacre M."/>
            <person name="Hellsten U."/>
            <person name="Larroux C."/>
            <person name="Putnam N.H."/>
            <person name="Stanke M."/>
            <person name="Adamska M."/>
            <person name="Darling A."/>
            <person name="Degnan S.M."/>
            <person name="Oakley T.H."/>
            <person name="Plachetzki D.C."/>
            <person name="Zhai Y."/>
            <person name="Adamski M."/>
            <person name="Calcino A."/>
            <person name="Cummins S.F."/>
            <person name="Goodstein D.M."/>
            <person name="Harris C."/>
            <person name="Jackson D.J."/>
            <person name="Leys S.P."/>
            <person name="Shu S."/>
            <person name="Woodcroft B.J."/>
            <person name="Vervoort M."/>
            <person name="Kosik K.S."/>
            <person name="Manning G."/>
            <person name="Degnan B.M."/>
            <person name="Rokhsar D.S."/>
        </authorList>
    </citation>
    <scope>NUCLEOTIDE SEQUENCE [LARGE SCALE GENOMIC DNA]</scope>
</reference>
<dbReference type="KEGG" id="aqu:109587764"/>
<gene>
    <name evidence="2" type="primary">109587764</name>
</gene>